<dbReference type="InterPro" id="IPR032788">
    <property type="entry name" value="AGL_central"/>
</dbReference>
<accession>A0A1I7XD66</accession>
<protein>
    <submittedName>
        <fullName evidence="5">Glycogen debranching enzyme</fullName>
    </submittedName>
</protein>
<dbReference type="InterPro" id="IPR032792">
    <property type="entry name" value="AGL_glucanoTrfase"/>
</dbReference>
<dbReference type="Gene3D" id="3.20.20.80">
    <property type="entry name" value="Glycosidases"/>
    <property type="match status" value="1"/>
</dbReference>
<proteinExistence type="predicted"/>
<dbReference type="SUPFAM" id="SSF51445">
    <property type="entry name" value="(Trans)glycosidases"/>
    <property type="match status" value="1"/>
</dbReference>
<dbReference type="InterPro" id="IPR008928">
    <property type="entry name" value="6-hairpin_glycosidase_sf"/>
</dbReference>
<feature type="domain" description="Glycogen debranching enzyme central" evidence="3">
    <location>
        <begin position="638"/>
        <end position="789"/>
    </location>
</feature>
<evidence type="ECO:0000313" key="5">
    <source>
        <dbReference type="WBParaSite" id="Hba_15582"/>
    </source>
</evidence>
<dbReference type="GO" id="GO:0005980">
    <property type="term" value="P:glycogen catabolic process"/>
    <property type="evidence" value="ECO:0007669"/>
    <property type="project" value="InterPro"/>
</dbReference>
<dbReference type="WBParaSite" id="Hba_15582">
    <property type="protein sequence ID" value="Hba_15582"/>
    <property type="gene ID" value="Hba_15582"/>
</dbReference>
<feature type="domain" description="Glycogen debranching enzyme glucanotransferase" evidence="2">
    <location>
        <begin position="111"/>
        <end position="462"/>
    </location>
</feature>
<organism evidence="4 5">
    <name type="scientific">Heterorhabditis bacteriophora</name>
    <name type="common">Entomopathogenic nematode worm</name>
    <dbReference type="NCBI Taxonomy" id="37862"/>
    <lineage>
        <taxon>Eukaryota</taxon>
        <taxon>Metazoa</taxon>
        <taxon>Ecdysozoa</taxon>
        <taxon>Nematoda</taxon>
        <taxon>Chromadorea</taxon>
        <taxon>Rhabditida</taxon>
        <taxon>Rhabditina</taxon>
        <taxon>Rhabditomorpha</taxon>
        <taxon>Strongyloidea</taxon>
        <taxon>Heterorhabditidae</taxon>
        <taxon>Heterorhabditis</taxon>
    </lineage>
</organism>
<evidence type="ECO:0000259" key="1">
    <source>
        <dbReference type="Pfam" id="PF06202"/>
    </source>
</evidence>
<evidence type="ECO:0000259" key="2">
    <source>
        <dbReference type="Pfam" id="PF14701"/>
    </source>
</evidence>
<dbReference type="PANTHER" id="PTHR10569:SF2">
    <property type="entry name" value="GLYCOGEN DEBRANCHING ENZYME"/>
    <property type="match status" value="1"/>
</dbReference>
<sequence length="1431" mass="162898">MNVHEHKEVRIIVLESGDHSDVIVRRLEKGWIVRFIRGSSLFGLDVEVKTSLSGDEPLKWSAGDDSISVYCEVECKLAGSFKYTFVTNGKDSSSGSGYFLVMPVLTTNGIYLPFHGIACQTHLTKLLGSLPTWLERLRVSKECGYNMIHLTPIHKLGASNSSYSISDHHTLNGTIHTFDRQFSFDDVKEVVDTIERDWNMLVVQDVVWNHAAKDAKWLLEHPECSYNCWNSPHLRPAYIIDRLYHHFGREVGSNKWTNYGIPSTIDSIDHVNVFLNFIISFKYIMLIFRHFILRINLNINIGGATSNCLNNTLTIEQDPEWKRFGCTIDWEVALEVFNIVRNDTLCEDDRLLKCSASFRQHLEKLNIEGEKRAWDILLGGLSAVMGHIEYERVAPHGPKKGAVTVDEPLTTDYFFHMESSSSWEEDECLAFDKEKSKFLFAFNGWVMNDNPLKNFALSHSQRLIQDYIRFPSYIFFFIRKMYCHFQYLLLAAREVRPDLYVFAELFTGSEYLDNIYVNRLGISSLIREAQSAGDSHEQGRLVYRYGGDSVGAMMQKSIRLAPATIANALIFDQSHDNPTPIDTRSIYDLLPTAAVVSMASCAVGSTRGYDELVKHAINVVTENRLYARWEKELKRNSGILEARRILNDLHVKLAKENYTQVFVDQMSSDIIGVTRHNPISHETIVVVTHTVFKKSVNRGRVFLKHIPIGGVLEEILFEMNLEETSEASIENDNVLVGLSNYRVKVFEHITPNSAHMCVVREINKGTIELTEFPSGAVIGFKIRLSDKDQIAVNTIRGIISGRKDFENVYLLIGLIPVLNAIRVNNDLGHPLCTNLREGTWLPEFIVARMNKYSGLKRLSTVFNNVLSHLKNVPYYLRPCYFEAILSYLYRSCRNGLMKKLSPSVTCSSFLRSLALSSVSFMRYVPGASLAPLPTSHMESEFAPSLAAGLPHFATGIWRNWGRDTFIALPGCLLATERFTDAKNIIISFAGSLRHGLIPNLLAEGKARFNCRDAVWFWLLSIVKYVDVVPDGKTILNSAVQRIYPNDDTEYGQDIKEQKLIEVMCEALDRHFSGINFRERYAGPLIDEHMKDEGFNVNVNVDRNTGFIHGGNRWNCGTWMDKMGSSDKAGNKGEPATPRDGAAVEIQALAYTTLIAFHNWSNNGIIANKGVKAGDASWTWLDWAEKIRTNFGRYFFVDENCSDHFVHRRSIIKDTVGSSHGYTDFQLRCNFTIALAVAPELMDADKAWTALNKAKNHLLGPIGIKTLDPKDWAYNGFYCNDDDSTNKQTAKGWNYHQGPEWVWVAGFYLRARLIIGKRLGGEYWITARKEVQARLGNYYRHIQVAFLKFARSCFFLMISKILRRVTLSIQSTRNLLRPPRNLPYRGIYRTDGETVRKDDVLVCQHTFNYHPGLNVSFIFFLRSIIIYFIGIV</sequence>
<reference evidence="5" key="1">
    <citation type="submission" date="2016-11" db="UniProtKB">
        <authorList>
            <consortium name="WormBaseParasite"/>
        </authorList>
    </citation>
    <scope>IDENTIFICATION</scope>
</reference>
<name>A0A1I7XD66_HETBA</name>
<evidence type="ECO:0000313" key="4">
    <source>
        <dbReference type="Proteomes" id="UP000095283"/>
    </source>
</evidence>
<dbReference type="SUPFAM" id="SSF48208">
    <property type="entry name" value="Six-hairpin glycosidases"/>
    <property type="match status" value="1"/>
</dbReference>
<dbReference type="PANTHER" id="PTHR10569">
    <property type="entry name" value="GLYCOGEN DEBRANCHING ENZYME"/>
    <property type="match status" value="1"/>
</dbReference>
<dbReference type="Proteomes" id="UP000095283">
    <property type="component" value="Unplaced"/>
</dbReference>
<dbReference type="SUPFAM" id="SSF110324">
    <property type="entry name" value="Ribosomal L27 protein-like"/>
    <property type="match status" value="1"/>
</dbReference>
<dbReference type="GO" id="GO:0004134">
    <property type="term" value="F:4-alpha-glucanotransferase activity"/>
    <property type="evidence" value="ECO:0007669"/>
    <property type="project" value="InterPro"/>
</dbReference>
<evidence type="ECO:0000259" key="3">
    <source>
        <dbReference type="Pfam" id="PF14702"/>
    </source>
</evidence>
<dbReference type="InterPro" id="IPR010401">
    <property type="entry name" value="AGL/Gdb1"/>
</dbReference>
<dbReference type="InterPro" id="IPR017853">
    <property type="entry name" value="GH"/>
</dbReference>
<dbReference type="GO" id="GO:0004135">
    <property type="term" value="F:amylo-alpha-1,6-glucosidase activity"/>
    <property type="evidence" value="ECO:0007669"/>
    <property type="project" value="InterPro"/>
</dbReference>
<dbReference type="Pfam" id="PF06202">
    <property type="entry name" value="GDE_C"/>
    <property type="match status" value="1"/>
</dbReference>
<feature type="domain" description="Glycogen debranching enzyme central" evidence="3">
    <location>
        <begin position="811"/>
        <end position="849"/>
    </location>
</feature>
<dbReference type="InterPro" id="IPR032790">
    <property type="entry name" value="GDE_C"/>
</dbReference>
<dbReference type="Gene3D" id="1.50.10.10">
    <property type="match status" value="1"/>
</dbReference>
<dbReference type="FunFam" id="3.20.20.80:FF:000070">
    <property type="entry name" value="GDB1p Glycogen debranching enzyme"/>
    <property type="match status" value="1"/>
</dbReference>
<dbReference type="Gene3D" id="2.40.50.100">
    <property type="match status" value="1"/>
</dbReference>
<dbReference type="Pfam" id="PF14702">
    <property type="entry name" value="hGDE_central"/>
    <property type="match status" value="2"/>
</dbReference>
<dbReference type="Pfam" id="PF14701">
    <property type="entry name" value="hDGE_amylase"/>
    <property type="match status" value="1"/>
</dbReference>
<dbReference type="InterPro" id="IPR012341">
    <property type="entry name" value="6hp_glycosidase-like_sf"/>
</dbReference>
<feature type="domain" description="Glycogen debranching enzyme C-terminal" evidence="1">
    <location>
        <begin position="937"/>
        <end position="1346"/>
    </location>
</feature>
<keyword evidence="4" id="KW-1185">Reference proteome</keyword>